<dbReference type="OrthoDB" id="3416335at2"/>
<accession>A0A4R5CQ15</accession>
<dbReference type="Proteomes" id="UP000294739">
    <property type="component" value="Unassembled WGS sequence"/>
</dbReference>
<organism evidence="3 4">
    <name type="scientific">Jiangella asiatica</name>
    <dbReference type="NCBI Taxonomy" id="2530372"/>
    <lineage>
        <taxon>Bacteria</taxon>
        <taxon>Bacillati</taxon>
        <taxon>Actinomycetota</taxon>
        <taxon>Actinomycetes</taxon>
        <taxon>Jiangellales</taxon>
        <taxon>Jiangellaceae</taxon>
        <taxon>Jiangella</taxon>
    </lineage>
</organism>
<feature type="region of interest" description="Disordered" evidence="1">
    <location>
        <begin position="26"/>
        <end position="51"/>
    </location>
</feature>
<feature type="compositionally biased region" description="Basic and acidic residues" evidence="1">
    <location>
        <begin position="375"/>
        <end position="386"/>
    </location>
</feature>
<gene>
    <name evidence="3" type="ORF">E1269_21545</name>
</gene>
<comment type="caution">
    <text evidence="3">The sequence shown here is derived from an EMBL/GenBank/DDBJ whole genome shotgun (WGS) entry which is preliminary data.</text>
</comment>
<feature type="compositionally biased region" description="Low complexity" evidence="1">
    <location>
        <begin position="37"/>
        <end position="46"/>
    </location>
</feature>
<dbReference type="PROSITE" id="PS51257">
    <property type="entry name" value="PROKAR_LIPOPROTEIN"/>
    <property type="match status" value="1"/>
</dbReference>
<name>A0A4R5CQ15_9ACTN</name>
<keyword evidence="2" id="KW-0732">Signal</keyword>
<protein>
    <submittedName>
        <fullName evidence="3">Uncharacterized protein</fullName>
    </submittedName>
</protein>
<keyword evidence="4" id="KW-1185">Reference proteome</keyword>
<dbReference type="EMBL" id="SMKZ01000035">
    <property type="protein sequence ID" value="TDE02572.1"/>
    <property type="molecule type" value="Genomic_DNA"/>
</dbReference>
<feature type="region of interest" description="Disordered" evidence="1">
    <location>
        <begin position="75"/>
        <end position="97"/>
    </location>
</feature>
<proteinExistence type="predicted"/>
<evidence type="ECO:0000256" key="2">
    <source>
        <dbReference type="SAM" id="SignalP"/>
    </source>
</evidence>
<sequence>MTRPRTHHRSLVSALLALTLVAACGSGDSDDDDDGDPAAPTPGGSSTAAAPDSAVVEFSGIVSVSAIPGVPTRLEIHDPDDVGGDPRSIVELPDAPSSTWRRSSFSADWRYAVWGDDPVTVGRLDPAAGTYTELFTLDPGDGGYAGGGVQYGNPAFAPNGSDLWVEVQRGDDVMLASIEVGDDAAADDLDDSDVSLPAGQLGADEPEWRFASTGDPVLATEDAQVAIGAGGDTTGQPGDWRATYWLDEAGGVVAPAVSVWAESNVEATYTEELRVGPAEFIVVAHAPTEIGFDDGAEAAREYGVVAHATIDPAAQDVTLDPLVPVGGDEQLALWSVVAPDESRALICIASPEVPDSGTAYLADLTGGGEPQEASDCGRRTEPLGWS</sequence>
<feature type="signal peptide" evidence="2">
    <location>
        <begin position="1"/>
        <end position="22"/>
    </location>
</feature>
<evidence type="ECO:0000256" key="1">
    <source>
        <dbReference type="SAM" id="MobiDB-lite"/>
    </source>
</evidence>
<feature type="region of interest" description="Disordered" evidence="1">
    <location>
        <begin position="355"/>
        <end position="386"/>
    </location>
</feature>
<dbReference type="InParanoid" id="A0A4R5CQ15"/>
<reference evidence="3 4" key="1">
    <citation type="submission" date="2019-03" db="EMBL/GenBank/DDBJ databases">
        <title>Draft genome sequences of novel Actinobacteria.</title>
        <authorList>
            <person name="Sahin N."/>
            <person name="Ay H."/>
            <person name="Saygin H."/>
        </authorList>
    </citation>
    <scope>NUCLEOTIDE SEQUENCE [LARGE SCALE GENOMIC DNA]</scope>
    <source>
        <strain evidence="3 4">5K138</strain>
    </source>
</reference>
<dbReference type="AlphaFoldDB" id="A0A4R5CQ15"/>
<evidence type="ECO:0000313" key="3">
    <source>
        <dbReference type="EMBL" id="TDE02572.1"/>
    </source>
</evidence>
<evidence type="ECO:0000313" key="4">
    <source>
        <dbReference type="Proteomes" id="UP000294739"/>
    </source>
</evidence>
<feature type="chain" id="PRO_5038699644" evidence="2">
    <location>
        <begin position="23"/>
        <end position="386"/>
    </location>
</feature>
<dbReference type="RefSeq" id="WP_131898371.1">
    <property type="nucleotide sequence ID" value="NZ_SMKZ01000035.1"/>
</dbReference>